<dbReference type="PANTHER" id="PTHR22605">
    <property type="entry name" value="RZ-TYPE DOMAIN-CONTAINING PROTEIN"/>
    <property type="match status" value="1"/>
</dbReference>
<evidence type="ECO:0000313" key="2">
    <source>
        <dbReference type="Proteomes" id="UP000663874"/>
    </source>
</evidence>
<gene>
    <name evidence="1" type="ORF">FNK824_LOCUS42442</name>
</gene>
<dbReference type="GO" id="GO:0016887">
    <property type="term" value="F:ATP hydrolysis activity"/>
    <property type="evidence" value="ECO:0007669"/>
    <property type="project" value="InterPro"/>
</dbReference>
<reference evidence="1" key="1">
    <citation type="submission" date="2021-02" db="EMBL/GenBank/DDBJ databases">
        <authorList>
            <person name="Nowell W R."/>
        </authorList>
    </citation>
    <scope>NUCLEOTIDE SEQUENCE</scope>
</reference>
<protein>
    <submittedName>
        <fullName evidence="1">Uncharacterized protein</fullName>
    </submittedName>
</protein>
<evidence type="ECO:0000313" key="1">
    <source>
        <dbReference type="EMBL" id="CAF4354059.1"/>
    </source>
</evidence>
<dbReference type="PANTHER" id="PTHR22605:SF1">
    <property type="entry name" value="RZ-TYPE DOMAIN-CONTAINING PROTEIN"/>
    <property type="match status" value="1"/>
</dbReference>
<name>A0A820LFX8_9BILA</name>
<dbReference type="Proteomes" id="UP000663874">
    <property type="component" value="Unassembled WGS sequence"/>
</dbReference>
<comment type="caution">
    <text evidence="1">The sequence shown here is derived from an EMBL/GenBank/DDBJ whole genome shotgun (WGS) entry which is preliminary data.</text>
</comment>
<dbReference type="GO" id="GO:0004842">
    <property type="term" value="F:ubiquitin-protein transferase activity"/>
    <property type="evidence" value="ECO:0007669"/>
    <property type="project" value="InterPro"/>
</dbReference>
<dbReference type="AlphaFoldDB" id="A0A820LFX8"/>
<dbReference type="EMBL" id="CAJOBE010049956">
    <property type="protein sequence ID" value="CAF4354059.1"/>
    <property type="molecule type" value="Genomic_DNA"/>
</dbReference>
<sequence>MSPISQLARELPEIEIVVFFDEVNTASCLGLFKEMFMDGTLHGTNIPKNIFFTAAINPLIKIEENTEQVHRNDYIVRDLPQSLKDLKVSYGALESRTLADYIVRKIAMFQVTSSAKGGKTMPLEDYVQATLADSILRAQEFCEKYL</sequence>
<feature type="non-terminal residue" evidence="1">
    <location>
        <position position="146"/>
    </location>
</feature>
<accession>A0A820LFX8</accession>
<dbReference type="InterPro" id="IPR031248">
    <property type="entry name" value="RNF213"/>
</dbReference>
<organism evidence="1 2">
    <name type="scientific">Rotaria sordida</name>
    <dbReference type="NCBI Taxonomy" id="392033"/>
    <lineage>
        <taxon>Eukaryota</taxon>
        <taxon>Metazoa</taxon>
        <taxon>Spiralia</taxon>
        <taxon>Gnathifera</taxon>
        <taxon>Rotifera</taxon>
        <taxon>Eurotatoria</taxon>
        <taxon>Bdelloidea</taxon>
        <taxon>Philodinida</taxon>
        <taxon>Philodinidae</taxon>
        <taxon>Rotaria</taxon>
    </lineage>
</organism>
<proteinExistence type="predicted"/>